<proteinExistence type="predicted"/>
<evidence type="ECO:0000256" key="1">
    <source>
        <dbReference type="SAM" id="Phobius"/>
    </source>
</evidence>
<name>A0AAN7QLA9_9MYRT</name>
<dbReference type="EMBL" id="JAXIOK010000006">
    <property type="protein sequence ID" value="KAK4768410.1"/>
    <property type="molecule type" value="Genomic_DNA"/>
</dbReference>
<dbReference type="Proteomes" id="UP001345219">
    <property type="component" value="Chromosome 3"/>
</dbReference>
<feature type="transmembrane region" description="Helical" evidence="1">
    <location>
        <begin position="29"/>
        <end position="51"/>
    </location>
</feature>
<evidence type="ECO:0000313" key="3">
    <source>
        <dbReference type="Proteomes" id="UP001345219"/>
    </source>
</evidence>
<protein>
    <submittedName>
        <fullName evidence="2">Uncharacterized protein</fullName>
    </submittedName>
</protein>
<accession>A0AAN7QLA9</accession>
<dbReference type="AlphaFoldDB" id="A0AAN7QLA9"/>
<organism evidence="2 3">
    <name type="scientific">Trapa incisa</name>
    <dbReference type="NCBI Taxonomy" id="236973"/>
    <lineage>
        <taxon>Eukaryota</taxon>
        <taxon>Viridiplantae</taxon>
        <taxon>Streptophyta</taxon>
        <taxon>Embryophyta</taxon>
        <taxon>Tracheophyta</taxon>
        <taxon>Spermatophyta</taxon>
        <taxon>Magnoliopsida</taxon>
        <taxon>eudicotyledons</taxon>
        <taxon>Gunneridae</taxon>
        <taxon>Pentapetalae</taxon>
        <taxon>rosids</taxon>
        <taxon>malvids</taxon>
        <taxon>Myrtales</taxon>
        <taxon>Lythraceae</taxon>
        <taxon>Trapa</taxon>
    </lineage>
</organism>
<keyword evidence="3" id="KW-1185">Reference proteome</keyword>
<dbReference type="PANTHER" id="PTHR34947">
    <property type="entry name" value="TRANSMEMBRANE PROTEIN"/>
    <property type="match status" value="1"/>
</dbReference>
<keyword evidence="1" id="KW-1133">Transmembrane helix</keyword>
<evidence type="ECO:0000313" key="2">
    <source>
        <dbReference type="EMBL" id="KAK4768410.1"/>
    </source>
</evidence>
<gene>
    <name evidence="2" type="ORF">SAY87_003551</name>
</gene>
<keyword evidence="1" id="KW-0472">Membrane</keyword>
<keyword evidence="1" id="KW-0812">Transmembrane</keyword>
<reference evidence="2 3" key="1">
    <citation type="journal article" date="2023" name="Hortic Res">
        <title>Pangenome of water caltrop reveals structural variations and asymmetric subgenome divergence after allopolyploidization.</title>
        <authorList>
            <person name="Zhang X."/>
            <person name="Chen Y."/>
            <person name="Wang L."/>
            <person name="Yuan Y."/>
            <person name="Fang M."/>
            <person name="Shi L."/>
            <person name="Lu R."/>
            <person name="Comes H.P."/>
            <person name="Ma Y."/>
            <person name="Chen Y."/>
            <person name="Huang G."/>
            <person name="Zhou Y."/>
            <person name="Zheng Z."/>
            <person name="Qiu Y."/>
        </authorList>
    </citation>
    <scope>NUCLEOTIDE SEQUENCE [LARGE SCALE GENOMIC DNA]</scope>
    <source>
        <tissue evidence="2">Roots</tissue>
    </source>
</reference>
<sequence length="232" mass="25727">MEFYGEPEYPKKALPHRLLKRQRHHPHGLTIAAVQIMASVFIFSAVFFFFYSPMFYLRLQLFLKAHSVQSLSLSSGSSKNYMFLLCNGILAILGLINISSCSSSSSSSTSSSSSSFSSYSHPQLTSTPPHQWSRPIPEEHEAAASSPVMETRDTAAMESVEDQGNAGAPVESGVQYGDLVEGHGSACETEAETLVGCQEEDDEEGMMSIEELNRECENFIRRMKREIYFGLD</sequence>
<dbReference type="PANTHER" id="PTHR34947:SF3">
    <property type="entry name" value="TRANSMEMBRANE PROTEIN"/>
    <property type="match status" value="1"/>
</dbReference>
<comment type="caution">
    <text evidence="2">The sequence shown here is derived from an EMBL/GenBank/DDBJ whole genome shotgun (WGS) entry which is preliminary data.</text>
</comment>